<dbReference type="EMBL" id="CAJVQB010150952">
    <property type="protein sequence ID" value="CAG8855585.1"/>
    <property type="molecule type" value="Genomic_DNA"/>
</dbReference>
<dbReference type="Proteomes" id="UP000789901">
    <property type="component" value="Unassembled WGS sequence"/>
</dbReference>
<feature type="non-terminal residue" evidence="1">
    <location>
        <position position="1"/>
    </location>
</feature>
<accession>A0ABN7XM25</accession>
<organism evidence="1 2">
    <name type="scientific">Gigaspora margarita</name>
    <dbReference type="NCBI Taxonomy" id="4874"/>
    <lineage>
        <taxon>Eukaryota</taxon>
        <taxon>Fungi</taxon>
        <taxon>Fungi incertae sedis</taxon>
        <taxon>Mucoromycota</taxon>
        <taxon>Glomeromycotina</taxon>
        <taxon>Glomeromycetes</taxon>
        <taxon>Diversisporales</taxon>
        <taxon>Gigasporaceae</taxon>
        <taxon>Gigaspora</taxon>
    </lineage>
</organism>
<evidence type="ECO:0000313" key="2">
    <source>
        <dbReference type="Proteomes" id="UP000789901"/>
    </source>
</evidence>
<keyword evidence="2" id="KW-1185">Reference proteome</keyword>
<gene>
    <name evidence="1" type="ORF">GMARGA_LOCUS44406</name>
</gene>
<proteinExistence type="predicted"/>
<comment type="caution">
    <text evidence="1">The sequence shown here is derived from an EMBL/GenBank/DDBJ whole genome shotgun (WGS) entry which is preliminary data.</text>
</comment>
<name>A0ABN7XM25_GIGMA</name>
<feature type="non-terminal residue" evidence="1">
    <location>
        <position position="60"/>
    </location>
</feature>
<evidence type="ECO:0000313" key="1">
    <source>
        <dbReference type="EMBL" id="CAG8855585.1"/>
    </source>
</evidence>
<protein>
    <submittedName>
        <fullName evidence="1">9769_t:CDS:1</fullName>
    </submittedName>
</protein>
<reference evidence="1 2" key="1">
    <citation type="submission" date="2021-06" db="EMBL/GenBank/DDBJ databases">
        <authorList>
            <person name="Kallberg Y."/>
            <person name="Tangrot J."/>
            <person name="Rosling A."/>
        </authorList>
    </citation>
    <scope>NUCLEOTIDE SEQUENCE [LARGE SCALE GENOMIC DNA]</scope>
    <source>
        <strain evidence="1 2">120-4 pot B 10/14</strain>
    </source>
</reference>
<sequence>HIAIDCPLAILKEQNRVCQCGCDPDTVKAKRLYNYSSKHTYHCCYCKKPNRPDDLRALNN</sequence>